<proteinExistence type="predicted"/>
<dbReference type="Gene3D" id="3.90.180.10">
    <property type="entry name" value="Medium-chain alcohol dehydrogenases, catalytic domain"/>
    <property type="match status" value="1"/>
</dbReference>
<dbReference type="InterPro" id="IPR020843">
    <property type="entry name" value="ER"/>
</dbReference>
<dbReference type="PANTHER" id="PTHR11695:SF645">
    <property type="entry name" value="RETICULON-4-INTERACTING PROTEIN 1, MITOCHONDRIAL-LIKE PROTEIN"/>
    <property type="match status" value="1"/>
</dbReference>
<dbReference type="Pfam" id="PF08240">
    <property type="entry name" value="ADH_N"/>
    <property type="match status" value="1"/>
</dbReference>
<dbReference type="InterPro" id="IPR036291">
    <property type="entry name" value="NAD(P)-bd_dom_sf"/>
</dbReference>
<dbReference type="STRING" id="7102.A0A2A4JZT1"/>
<dbReference type="InterPro" id="IPR013154">
    <property type="entry name" value="ADH-like_N"/>
</dbReference>
<evidence type="ECO:0000313" key="3">
    <source>
        <dbReference type="EMBL" id="PCG77154.1"/>
    </source>
</evidence>
<keyword evidence="1" id="KW-0812">Transmembrane</keyword>
<reference evidence="3" key="1">
    <citation type="submission" date="2017-09" db="EMBL/GenBank/DDBJ databases">
        <title>Contemporary evolution of a Lepidopteran species, Heliothis virescens, in response to modern agricultural practices.</title>
        <authorList>
            <person name="Fritz M.L."/>
            <person name="Deyonke A.M."/>
            <person name="Papanicolaou A."/>
            <person name="Micinski S."/>
            <person name="Westbrook J."/>
            <person name="Gould F."/>
        </authorList>
    </citation>
    <scope>NUCLEOTIDE SEQUENCE [LARGE SCALE GENOMIC DNA]</scope>
    <source>
        <strain evidence="3">HvINT-</strain>
        <tissue evidence="3">Whole body</tissue>
    </source>
</reference>
<dbReference type="Gene3D" id="3.40.50.720">
    <property type="entry name" value="NAD(P)-binding Rossmann-like Domain"/>
    <property type="match status" value="1"/>
</dbReference>
<dbReference type="GO" id="GO:0005739">
    <property type="term" value="C:mitochondrion"/>
    <property type="evidence" value="ECO:0007669"/>
    <property type="project" value="TreeGrafter"/>
</dbReference>
<dbReference type="EMBL" id="NWSH01000350">
    <property type="protein sequence ID" value="PCG77154.1"/>
    <property type="molecule type" value="Genomic_DNA"/>
</dbReference>
<feature type="domain" description="Enoyl reductase (ER)" evidence="2">
    <location>
        <begin position="140"/>
        <end position="483"/>
    </location>
</feature>
<dbReference type="PANTHER" id="PTHR11695">
    <property type="entry name" value="ALCOHOL DEHYDROGENASE RELATED"/>
    <property type="match status" value="1"/>
</dbReference>
<dbReference type="SUPFAM" id="SSF51735">
    <property type="entry name" value="NAD(P)-binding Rossmann-fold domains"/>
    <property type="match status" value="1"/>
</dbReference>
<dbReference type="SUPFAM" id="SSF50129">
    <property type="entry name" value="GroES-like"/>
    <property type="match status" value="1"/>
</dbReference>
<protein>
    <recommendedName>
        <fullName evidence="2">Enoyl reductase (ER) domain-containing protein</fullName>
    </recommendedName>
</protein>
<dbReference type="SMART" id="SM00829">
    <property type="entry name" value="PKS_ER"/>
    <property type="match status" value="1"/>
</dbReference>
<evidence type="ECO:0000256" key="1">
    <source>
        <dbReference type="SAM" id="Phobius"/>
    </source>
</evidence>
<keyword evidence="1" id="KW-1133">Transmembrane helix</keyword>
<gene>
    <name evidence="3" type="ORF">B5V51_8020</name>
</gene>
<comment type="caution">
    <text evidence="3">The sequence shown here is derived from an EMBL/GenBank/DDBJ whole genome shotgun (WGS) entry which is preliminary data.</text>
</comment>
<dbReference type="GO" id="GO:0016491">
    <property type="term" value="F:oxidoreductase activity"/>
    <property type="evidence" value="ECO:0007669"/>
    <property type="project" value="InterPro"/>
</dbReference>
<name>A0A2A4JZT1_HELVI</name>
<dbReference type="InterPro" id="IPR050700">
    <property type="entry name" value="YIM1/Zinc_Alcohol_DH_Fams"/>
</dbReference>
<feature type="transmembrane region" description="Helical" evidence="1">
    <location>
        <begin position="104"/>
        <end position="126"/>
    </location>
</feature>
<dbReference type="AlphaFoldDB" id="A0A2A4JZT1"/>
<keyword evidence="1" id="KW-0472">Membrane</keyword>
<evidence type="ECO:0000259" key="2">
    <source>
        <dbReference type="SMART" id="SM00829"/>
    </source>
</evidence>
<dbReference type="InterPro" id="IPR011032">
    <property type="entry name" value="GroES-like_sf"/>
</dbReference>
<organism evidence="3">
    <name type="scientific">Heliothis virescens</name>
    <name type="common">Tobacco budworm moth</name>
    <dbReference type="NCBI Taxonomy" id="7102"/>
    <lineage>
        <taxon>Eukaryota</taxon>
        <taxon>Metazoa</taxon>
        <taxon>Ecdysozoa</taxon>
        <taxon>Arthropoda</taxon>
        <taxon>Hexapoda</taxon>
        <taxon>Insecta</taxon>
        <taxon>Pterygota</taxon>
        <taxon>Neoptera</taxon>
        <taxon>Endopterygota</taxon>
        <taxon>Lepidoptera</taxon>
        <taxon>Glossata</taxon>
        <taxon>Ditrysia</taxon>
        <taxon>Noctuoidea</taxon>
        <taxon>Noctuidae</taxon>
        <taxon>Heliothinae</taxon>
        <taxon>Heliothis</taxon>
    </lineage>
</organism>
<sequence>MDELKHRAGEKLEALHVAAKTAADNGKSRVHDVVQTTVEAVQKIREAFHSIWYNELIAEGRERAAAWSKEAVRRIREGAPPLSPVLLYEELVALWQDRVWRRSMLIFACGAVVGGSAGVLIGLRLARRAPAGPHARALHSQADQSVILVEDAVAPGAGTGEVLVRVQAFSICTVDRGALRGRAHLLRSLLYRGHVTVGRGFAGVVLDVGQGVTDLEMGDEVWGCVSEWAGGAATELLTIRSTRVSKRPRGLAADTAASMPWAGGEALIALRKLAYTPENCKGKRVAVCGAASGEGCALVQLLSTWGVHVTVVAPRHAALTLKDLGAQDFVDVEGNREAGAWSSLEARARRTGPWDAVLACAAPEVPPPALANKPALLKATAPRRAFLDIRPGPMITDRLPTPFAIIFATSFYTYRVLRWLVGCGSHTDWLEDRFRLREGLDTLTKLVERGAMAPILDKVYLPQEFESALAHACSDDAIGTSVIRFP</sequence>
<accession>A0A2A4JZT1</accession>